<evidence type="ECO:0000313" key="3">
    <source>
        <dbReference type="Proteomes" id="UP000001555"/>
    </source>
</evidence>
<dbReference type="EMBL" id="DS936818">
    <property type="protein sequence ID" value="EEC18169.1"/>
    <property type="molecule type" value="Genomic_DNA"/>
</dbReference>
<sequence length="208" mass="22746">MRIVEAHCTCRGGTCGQCKHAAAVVAYVKKEDTSTKTSITNVWKRSSAKQLGIYSKGVPFSEMYAPKLPDGKLRGQPVPASIVDSKCPLGIMLRQEAQVKENLAGLDKLLPQLGPEVIFGAQNISCEEVCDDILLQVMVSQDECKDIAKYTMLQSACPQWHHERAARISASSKAHRIKIRTVDFETLTKDLATPLSFKSAASMAVLQP</sequence>
<dbReference type="EnsemblMetazoa" id="ISCW013990-RA">
    <property type="protein sequence ID" value="ISCW013990-PA"/>
    <property type="gene ID" value="ISCW013990"/>
</dbReference>
<dbReference type="InParanoid" id="B7QH47"/>
<evidence type="ECO:0000313" key="2">
    <source>
        <dbReference type="EnsemblMetazoa" id="ISCW013990-PA"/>
    </source>
</evidence>
<dbReference type="OrthoDB" id="6487020at2759"/>
<dbReference type="Proteomes" id="UP000001555">
    <property type="component" value="Unassembled WGS sequence"/>
</dbReference>
<gene>
    <name evidence="1" type="ORF">IscW_ISCW013990</name>
</gene>
<dbReference type="HOGENOM" id="CLU_1322215_0_0_1"/>
<accession>B7QH47</accession>
<keyword evidence="3" id="KW-1185">Reference proteome</keyword>
<organism>
    <name type="scientific">Ixodes scapularis</name>
    <name type="common">Black-legged tick</name>
    <name type="synonym">Deer tick</name>
    <dbReference type="NCBI Taxonomy" id="6945"/>
    <lineage>
        <taxon>Eukaryota</taxon>
        <taxon>Metazoa</taxon>
        <taxon>Ecdysozoa</taxon>
        <taxon>Arthropoda</taxon>
        <taxon>Chelicerata</taxon>
        <taxon>Arachnida</taxon>
        <taxon>Acari</taxon>
        <taxon>Parasitiformes</taxon>
        <taxon>Ixodida</taxon>
        <taxon>Ixodoidea</taxon>
        <taxon>Ixodidae</taxon>
        <taxon>Ixodinae</taxon>
        <taxon>Ixodes</taxon>
    </lineage>
</organism>
<dbReference type="VEuPathDB" id="VectorBase:ISCP_019266"/>
<reference evidence="1 3" key="1">
    <citation type="submission" date="2008-03" db="EMBL/GenBank/DDBJ databases">
        <title>Annotation of Ixodes scapularis.</title>
        <authorList>
            <consortium name="Ixodes scapularis Genome Project Consortium"/>
            <person name="Caler E."/>
            <person name="Hannick L.I."/>
            <person name="Bidwell S."/>
            <person name="Joardar V."/>
            <person name="Thiagarajan M."/>
            <person name="Amedeo P."/>
            <person name="Galinsky K.J."/>
            <person name="Schobel S."/>
            <person name="Inman J."/>
            <person name="Hostetler J."/>
            <person name="Miller J."/>
            <person name="Hammond M."/>
            <person name="Megy K."/>
            <person name="Lawson D."/>
            <person name="Kodira C."/>
            <person name="Sutton G."/>
            <person name="Meyer J."/>
            <person name="Hill C.A."/>
            <person name="Birren B."/>
            <person name="Nene V."/>
            <person name="Collins F."/>
            <person name="Alarcon-Chaidez F."/>
            <person name="Wikel S."/>
            <person name="Strausberg R."/>
        </authorList>
    </citation>
    <scope>NUCLEOTIDE SEQUENCE [LARGE SCALE GENOMIC DNA]</scope>
    <source>
        <strain evidence="3">Wikel</strain>
        <strain evidence="1">Wikel colony</strain>
    </source>
</reference>
<dbReference type="VEuPathDB" id="VectorBase:ISCW013990"/>
<reference evidence="2" key="2">
    <citation type="submission" date="2020-05" db="UniProtKB">
        <authorList>
            <consortium name="EnsemblMetazoa"/>
        </authorList>
    </citation>
    <scope>IDENTIFICATION</scope>
    <source>
        <strain evidence="2">wikel</strain>
    </source>
</reference>
<evidence type="ECO:0000313" key="1">
    <source>
        <dbReference type="EMBL" id="EEC18169.1"/>
    </source>
</evidence>
<dbReference type="VEuPathDB" id="VectorBase:ISCI013990"/>
<evidence type="ECO:0008006" key="4">
    <source>
        <dbReference type="Google" id="ProtNLM"/>
    </source>
</evidence>
<dbReference type="PaxDb" id="6945-B7QH47"/>
<proteinExistence type="predicted"/>
<dbReference type="AlphaFoldDB" id="B7QH47"/>
<dbReference type="EMBL" id="ABJB011088983">
    <property type="status" value="NOT_ANNOTATED_CDS"/>
    <property type="molecule type" value="Genomic_DNA"/>
</dbReference>
<protein>
    <recommendedName>
        <fullName evidence="4">SWIM-type domain-containing protein</fullName>
    </recommendedName>
</protein>
<name>B7QH47_IXOSC</name>